<dbReference type="InterPro" id="IPR005980">
    <property type="entry name" value="Nase_CF_NifB"/>
</dbReference>
<organism evidence="16 17">
    <name type="scientific">Fundidesulfovibrio magnetotacticus</name>
    <dbReference type="NCBI Taxonomy" id="2730080"/>
    <lineage>
        <taxon>Bacteria</taxon>
        <taxon>Pseudomonadati</taxon>
        <taxon>Thermodesulfobacteriota</taxon>
        <taxon>Desulfovibrionia</taxon>
        <taxon>Desulfovibrionales</taxon>
        <taxon>Desulfovibrionaceae</taxon>
        <taxon>Fundidesulfovibrio</taxon>
    </lineage>
</organism>
<evidence type="ECO:0000256" key="14">
    <source>
        <dbReference type="ARBA" id="ARBA00032102"/>
    </source>
</evidence>
<evidence type="ECO:0000259" key="15">
    <source>
        <dbReference type="PROSITE" id="PS51918"/>
    </source>
</evidence>
<dbReference type="GO" id="GO:0051539">
    <property type="term" value="F:4 iron, 4 sulfur cluster binding"/>
    <property type="evidence" value="ECO:0007669"/>
    <property type="project" value="UniProtKB-KW"/>
</dbReference>
<dbReference type="PROSITE" id="PS01305">
    <property type="entry name" value="MOAA_NIFB_PQQE"/>
    <property type="match status" value="1"/>
</dbReference>
<dbReference type="RefSeq" id="WP_235957051.1">
    <property type="nucleotide sequence ID" value="NZ_BLTE01000032.1"/>
</dbReference>
<evidence type="ECO:0000256" key="11">
    <source>
        <dbReference type="ARBA" id="ARBA00023231"/>
    </source>
</evidence>
<evidence type="ECO:0000256" key="8">
    <source>
        <dbReference type="ARBA" id="ARBA00022723"/>
    </source>
</evidence>
<dbReference type="InterPro" id="IPR013785">
    <property type="entry name" value="Aldolase_TIM"/>
</dbReference>
<evidence type="ECO:0000256" key="3">
    <source>
        <dbReference type="ARBA" id="ARBA00005155"/>
    </source>
</evidence>
<dbReference type="PANTHER" id="PTHR43787:SF13">
    <property type="entry name" value="FEMO COFACTOR BIOSYNTHESIS PROTEIN NIFB"/>
    <property type="match status" value="1"/>
</dbReference>
<evidence type="ECO:0000256" key="9">
    <source>
        <dbReference type="ARBA" id="ARBA00023004"/>
    </source>
</evidence>
<dbReference type="PANTHER" id="PTHR43787">
    <property type="entry name" value="FEMO COFACTOR BIOSYNTHESIS PROTEIN NIFB-RELATED"/>
    <property type="match status" value="1"/>
</dbReference>
<evidence type="ECO:0000313" key="16">
    <source>
        <dbReference type="EMBL" id="GFK96079.1"/>
    </source>
</evidence>
<keyword evidence="6" id="KW-0004">4Fe-4S</keyword>
<dbReference type="SUPFAM" id="SSF102114">
    <property type="entry name" value="Radical SAM enzymes"/>
    <property type="match status" value="1"/>
</dbReference>
<evidence type="ECO:0000313" key="17">
    <source>
        <dbReference type="Proteomes" id="UP000494245"/>
    </source>
</evidence>
<comment type="caution">
    <text evidence="16">The sequence shown here is derived from an EMBL/GenBank/DDBJ whole genome shotgun (WGS) entry which is preliminary data.</text>
</comment>
<keyword evidence="7" id="KW-0949">S-adenosyl-L-methionine</keyword>
<dbReference type="Gene3D" id="3.20.20.70">
    <property type="entry name" value="Aldolase class I"/>
    <property type="match status" value="1"/>
</dbReference>
<dbReference type="PROSITE" id="PS51918">
    <property type="entry name" value="RADICAL_SAM"/>
    <property type="match status" value="1"/>
</dbReference>
<comment type="similarity">
    <text evidence="4">Belongs to the radical SAM superfamily. NifB family.</text>
</comment>
<dbReference type="Gene3D" id="3.30.420.130">
    <property type="entry name" value="Dinitrogenase iron-molybdenum cofactor biosynthesis domain"/>
    <property type="match status" value="1"/>
</dbReference>
<dbReference type="InterPro" id="IPR000385">
    <property type="entry name" value="MoaA_NifB_PqqE_Fe-S-bd_CS"/>
</dbReference>
<dbReference type="GO" id="GO:0032324">
    <property type="term" value="P:molybdopterin cofactor biosynthetic process"/>
    <property type="evidence" value="ECO:0007669"/>
    <property type="project" value="UniProtKB-ARBA"/>
</dbReference>
<dbReference type="CDD" id="cd01335">
    <property type="entry name" value="Radical_SAM"/>
    <property type="match status" value="1"/>
</dbReference>
<sequence length="422" mass="45959">MAMDLSKHPCFNKDAKGSCARVHLPVAPKCNIQCNYCNRKYDCVNESRPGVTSSVLTPHQAMLYMEKVMEAEKRVTVVGIAGPGDPMANARETLETMRLIKKRWPDMILCLSSNGLQLPEHVDELAEIGVSHVTVTVNAVDPEIAAKIYSWARIGKVLYRGEEAARILLERQKESIRLLKAKDIIVKVNTIVMPGINDHHVEEIARTMKEMGVNLLNCMALIPNKETKFELVPEPSKARIEEIRAMAEQYLPQMRHCQRCRADAVGLLEKDCSKEFSGLLASCAAAPAPVDASRPYVAVASMEGMLVNMHLGEAGLFQIWGEDEAGGYKLVENRPAPPTGGGPRRWYDLAKALKDCRAVLVSGVGDTPQAILEEEGVKVVAMSGFISQGLDAVFKTGDINKLRAKGGGGCKMGKCSGGGEGC</sequence>
<evidence type="ECO:0000256" key="13">
    <source>
        <dbReference type="ARBA" id="ARBA00030926"/>
    </source>
</evidence>
<comment type="cofactor">
    <cofactor evidence="1">
        <name>[4Fe-4S] cluster</name>
        <dbReference type="ChEBI" id="CHEBI:49883"/>
    </cofactor>
</comment>
<reference evidence="16 17" key="1">
    <citation type="submission" date="2020-04" db="EMBL/GenBank/DDBJ databases">
        <authorList>
            <consortium name="Desulfovibrio sp. FSS-1 genome sequencing consortium"/>
            <person name="Shimoshige H."/>
            <person name="Kobayashi H."/>
            <person name="Maekawa T."/>
        </authorList>
    </citation>
    <scope>NUCLEOTIDE SEQUENCE [LARGE SCALE GENOMIC DNA]</scope>
    <source>
        <strain evidence="16 17">SIID29052-01</strain>
    </source>
</reference>
<reference evidence="16 17" key="2">
    <citation type="submission" date="2020-05" db="EMBL/GenBank/DDBJ databases">
        <title>Draft genome sequence of Desulfovibrio sp. strainFSS-1.</title>
        <authorList>
            <person name="Shimoshige H."/>
            <person name="Kobayashi H."/>
            <person name="Maekawa T."/>
        </authorList>
    </citation>
    <scope>NUCLEOTIDE SEQUENCE [LARGE SCALE GENOMIC DNA]</scope>
    <source>
        <strain evidence="16 17">SIID29052-01</strain>
    </source>
</reference>
<dbReference type="EMBL" id="BLTE01000032">
    <property type="protein sequence ID" value="GFK96079.1"/>
    <property type="molecule type" value="Genomic_DNA"/>
</dbReference>
<dbReference type="Pfam" id="PF04055">
    <property type="entry name" value="Radical_SAM"/>
    <property type="match status" value="1"/>
</dbReference>
<name>A0A6V8M1J2_9BACT</name>
<evidence type="ECO:0000256" key="1">
    <source>
        <dbReference type="ARBA" id="ARBA00001966"/>
    </source>
</evidence>
<evidence type="ECO:0000256" key="10">
    <source>
        <dbReference type="ARBA" id="ARBA00023014"/>
    </source>
</evidence>
<keyword evidence="11" id="KW-0535">Nitrogen fixation</keyword>
<keyword evidence="17" id="KW-1185">Reference proteome</keyword>
<dbReference type="InterPro" id="IPR003731">
    <property type="entry name" value="Di-Nase_FeMo-co_biosynth"/>
</dbReference>
<dbReference type="Pfam" id="PF02579">
    <property type="entry name" value="Nitro_FeMo-Co"/>
    <property type="match status" value="1"/>
</dbReference>
<dbReference type="SFLD" id="SFLDG01068">
    <property type="entry name" value="FeMo_cofactor_biosynthesis_pro"/>
    <property type="match status" value="1"/>
</dbReference>
<evidence type="ECO:0000256" key="12">
    <source>
        <dbReference type="ARBA" id="ARBA00023239"/>
    </source>
</evidence>
<dbReference type="AlphaFoldDB" id="A0A6V8M1J2"/>
<evidence type="ECO:0000256" key="7">
    <source>
        <dbReference type="ARBA" id="ARBA00022691"/>
    </source>
</evidence>
<keyword evidence="12 16" id="KW-0456">Lyase</keyword>
<feature type="domain" description="Radical SAM core" evidence="15">
    <location>
        <begin position="16"/>
        <end position="261"/>
    </location>
</feature>
<dbReference type="SUPFAM" id="SSF53146">
    <property type="entry name" value="Nitrogenase accessory factor-like"/>
    <property type="match status" value="1"/>
</dbReference>
<comment type="pathway">
    <text evidence="3">Cofactor biosynthesis; Fe-Mo cofactor biosynthesis.</text>
</comment>
<dbReference type="SFLD" id="SFLDF00281">
    <property type="entry name" value="FeMo_cofactor_biosynthesis_pro"/>
    <property type="match status" value="1"/>
</dbReference>
<evidence type="ECO:0000256" key="2">
    <source>
        <dbReference type="ARBA" id="ARBA00003522"/>
    </source>
</evidence>
<dbReference type="NCBIfam" id="TIGR01290">
    <property type="entry name" value="nifB"/>
    <property type="match status" value="1"/>
</dbReference>
<evidence type="ECO:0000256" key="5">
    <source>
        <dbReference type="ARBA" id="ARBA00021702"/>
    </source>
</evidence>
<gene>
    <name evidence="16" type="primary">nifB_2</name>
    <name evidence="16" type="ORF">NNJEOMEG_03953</name>
</gene>
<comment type="function">
    <text evidence="2">Involved in the biosynthesis of the iron-molybdenum cofactor (FeMo-co or M-cluster) found in the dinitrogenase enzyme of the nitrogenase complex in nitrogen-fixing microorganisms. NifB catalyzes the crucial step of radical SAM-dependent carbide insertion that occurs concomitant with the insertion of a 9th sulfur and the rearrangement/coupling of two [4Fe-4S] clusters into a [8Fe-9S-C] cluster, the precursor to the M-cluster.</text>
</comment>
<keyword evidence="10" id="KW-0411">Iron-sulfur</keyword>
<protein>
    <recommendedName>
        <fullName evidence="5">FeMo cofactor biosynthesis protein NifB</fullName>
    </recommendedName>
    <alternativeName>
        <fullName evidence="14">Nitrogenase cofactor maturase NifB</fullName>
    </alternativeName>
    <alternativeName>
        <fullName evidence="13">Radical SAM assemblase NifB</fullName>
    </alternativeName>
</protein>
<dbReference type="InterPro" id="IPR007197">
    <property type="entry name" value="rSAM"/>
</dbReference>
<dbReference type="SMART" id="SM00729">
    <property type="entry name" value="Elp3"/>
    <property type="match status" value="1"/>
</dbReference>
<accession>A0A6V8M1J2</accession>
<dbReference type="InterPro" id="IPR058240">
    <property type="entry name" value="rSAM_sf"/>
</dbReference>
<dbReference type="UniPathway" id="UPA00782"/>
<dbReference type="GO" id="GO:0046872">
    <property type="term" value="F:metal ion binding"/>
    <property type="evidence" value="ECO:0007669"/>
    <property type="project" value="UniProtKB-KW"/>
</dbReference>
<dbReference type="InterPro" id="IPR006638">
    <property type="entry name" value="Elp3/MiaA/NifB-like_rSAM"/>
</dbReference>
<keyword evidence="8" id="KW-0479">Metal-binding</keyword>
<evidence type="ECO:0000256" key="4">
    <source>
        <dbReference type="ARBA" id="ARBA00006804"/>
    </source>
</evidence>
<dbReference type="SFLD" id="SFLDS00029">
    <property type="entry name" value="Radical_SAM"/>
    <property type="match status" value="1"/>
</dbReference>
<dbReference type="SFLD" id="SFLDG01067">
    <property type="entry name" value="SPASM/twitch_domain_containing"/>
    <property type="match status" value="1"/>
</dbReference>
<dbReference type="InterPro" id="IPR036105">
    <property type="entry name" value="DiNase_FeMo-co_biosyn_sf"/>
</dbReference>
<dbReference type="Proteomes" id="UP000494245">
    <property type="component" value="Unassembled WGS sequence"/>
</dbReference>
<keyword evidence="9" id="KW-0408">Iron</keyword>
<proteinExistence type="inferred from homology"/>
<evidence type="ECO:0000256" key="6">
    <source>
        <dbReference type="ARBA" id="ARBA00022485"/>
    </source>
</evidence>
<dbReference type="GO" id="GO:0016829">
    <property type="term" value="F:lyase activity"/>
    <property type="evidence" value="ECO:0007669"/>
    <property type="project" value="UniProtKB-KW"/>
</dbReference>